<dbReference type="AlphaFoldDB" id="A0A921KWA4"/>
<dbReference type="SUPFAM" id="SSF81442">
    <property type="entry name" value="Cytochrome c oxidase subunit I-like"/>
    <property type="match status" value="1"/>
</dbReference>
<reference evidence="2" key="2">
    <citation type="submission" date="2021-09" db="EMBL/GenBank/DDBJ databases">
        <authorList>
            <person name="Gilroy R."/>
        </authorList>
    </citation>
    <scope>NUCLEOTIDE SEQUENCE</scope>
    <source>
        <strain evidence="2">CHK149-3286</strain>
    </source>
</reference>
<evidence type="ECO:0000313" key="2">
    <source>
        <dbReference type="EMBL" id="HJF68497.1"/>
    </source>
</evidence>
<feature type="transmembrane region" description="Helical" evidence="1">
    <location>
        <begin position="58"/>
        <end position="78"/>
    </location>
</feature>
<name>A0A921KWA4_9STAP</name>
<sequence>MNFPWDQLLVHGNWMITMAQIGAPFMIIALVAVITYFKLWKYLYREWFTSIDHKKIGAMYIICAVLMFVRGGIDALMMRTQLAIPDNTFLE</sequence>
<keyword evidence="1" id="KW-0472">Membrane</keyword>
<comment type="caution">
    <text evidence="2">The sequence shown here is derived from an EMBL/GenBank/DDBJ whole genome shotgun (WGS) entry which is preliminary data.</text>
</comment>
<keyword evidence="1" id="KW-1133">Transmembrane helix</keyword>
<feature type="transmembrane region" description="Helical" evidence="1">
    <location>
        <begin position="12"/>
        <end position="37"/>
    </location>
</feature>
<accession>A0A921KWA4</accession>
<evidence type="ECO:0000256" key="1">
    <source>
        <dbReference type="SAM" id="Phobius"/>
    </source>
</evidence>
<protein>
    <submittedName>
        <fullName evidence="2">Cytochrome ubiquinol oxidase subunit I</fullName>
    </submittedName>
</protein>
<organism evidence="2 3">
    <name type="scientific">Staphylococcus kloosii</name>
    <dbReference type="NCBI Taxonomy" id="29384"/>
    <lineage>
        <taxon>Bacteria</taxon>
        <taxon>Bacillati</taxon>
        <taxon>Bacillota</taxon>
        <taxon>Bacilli</taxon>
        <taxon>Bacillales</taxon>
        <taxon>Staphylococcaceae</taxon>
        <taxon>Staphylococcus</taxon>
    </lineage>
</organism>
<feature type="non-terminal residue" evidence="2">
    <location>
        <position position="91"/>
    </location>
</feature>
<evidence type="ECO:0000313" key="3">
    <source>
        <dbReference type="Proteomes" id="UP000706163"/>
    </source>
</evidence>
<gene>
    <name evidence="2" type="ORF">K8V85_09310</name>
</gene>
<proteinExistence type="predicted"/>
<dbReference type="InterPro" id="IPR036927">
    <property type="entry name" value="Cyt_c_oxase-like_su1_sf"/>
</dbReference>
<reference evidence="2" key="1">
    <citation type="journal article" date="2021" name="PeerJ">
        <title>Extensive microbial diversity within the chicken gut microbiome revealed by metagenomics and culture.</title>
        <authorList>
            <person name="Gilroy R."/>
            <person name="Ravi A."/>
            <person name="Getino M."/>
            <person name="Pursley I."/>
            <person name="Horton D.L."/>
            <person name="Alikhan N.F."/>
            <person name="Baker D."/>
            <person name="Gharbi K."/>
            <person name="Hall N."/>
            <person name="Watson M."/>
            <person name="Adriaenssens E.M."/>
            <person name="Foster-Nyarko E."/>
            <person name="Jarju S."/>
            <person name="Secka A."/>
            <person name="Antonio M."/>
            <person name="Oren A."/>
            <person name="Chaudhuri R.R."/>
            <person name="La Ragione R."/>
            <person name="Hildebrand F."/>
            <person name="Pallen M.J."/>
        </authorList>
    </citation>
    <scope>NUCLEOTIDE SEQUENCE</scope>
    <source>
        <strain evidence="2">CHK149-3286</strain>
    </source>
</reference>
<dbReference type="EMBL" id="DYVT01000108">
    <property type="protein sequence ID" value="HJF68497.1"/>
    <property type="molecule type" value="Genomic_DNA"/>
</dbReference>
<keyword evidence="1" id="KW-0812">Transmembrane</keyword>
<dbReference type="Proteomes" id="UP000706163">
    <property type="component" value="Unassembled WGS sequence"/>
</dbReference>
<dbReference type="Gene3D" id="1.20.210.10">
    <property type="entry name" value="Cytochrome c oxidase-like, subunit I domain"/>
    <property type="match status" value="1"/>
</dbReference>